<dbReference type="Pfam" id="PF22352">
    <property type="entry name" value="K319L-like_PKD"/>
    <property type="match status" value="1"/>
</dbReference>
<dbReference type="InterPro" id="IPR051829">
    <property type="entry name" value="Multiheme_Cytochr_ET"/>
</dbReference>
<dbReference type="SUPFAM" id="SSF48695">
    <property type="entry name" value="Multiheme cytochromes"/>
    <property type="match status" value="2"/>
</dbReference>
<dbReference type="InterPro" id="IPR022409">
    <property type="entry name" value="PKD/Chitinase_dom"/>
</dbReference>
<feature type="domain" description="PKD/Chitinase" evidence="3">
    <location>
        <begin position="233"/>
        <end position="315"/>
    </location>
</feature>
<evidence type="ECO:0000256" key="1">
    <source>
        <dbReference type="ARBA" id="ARBA00022729"/>
    </source>
</evidence>
<dbReference type="InterPro" id="IPR035986">
    <property type="entry name" value="PKD_dom_sf"/>
</dbReference>
<dbReference type="Gene3D" id="1.10.1130.10">
    <property type="entry name" value="Flavocytochrome C3, Chain A"/>
    <property type="match status" value="1"/>
</dbReference>
<feature type="domain" description="PKD/Chitinase" evidence="3">
    <location>
        <begin position="135"/>
        <end position="217"/>
    </location>
</feature>
<evidence type="ECO:0000256" key="2">
    <source>
        <dbReference type="SAM" id="MobiDB-lite"/>
    </source>
</evidence>
<dbReference type="Gene3D" id="2.60.40.10">
    <property type="entry name" value="Immunoglobulins"/>
    <property type="match status" value="2"/>
</dbReference>
<feature type="region of interest" description="Disordered" evidence="2">
    <location>
        <begin position="247"/>
        <end position="283"/>
    </location>
</feature>
<dbReference type="Gene3D" id="3.90.10.10">
    <property type="entry name" value="Cytochrome C3"/>
    <property type="match status" value="1"/>
</dbReference>
<dbReference type="CDD" id="cd00146">
    <property type="entry name" value="PKD"/>
    <property type="match status" value="1"/>
</dbReference>
<reference evidence="4" key="1">
    <citation type="journal article" date="2021" name="Proc. Natl. Acad. Sci. U.S.A.">
        <title>Global biogeography of chemosynthetic symbionts reveals both localized and globally distributed symbiont groups. .</title>
        <authorList>
            <person name="Osvatic J.T."/>
            <person name="Wilkins L.G.E."/>
            <person name="Leibrecht L."/>
            <person name="Leray M."/>
            <person name="Zauner S."/>
            <person name="Polzin J."/>
            <person name="Camacho Y."/>
            <person name="Gros O."/>
            <person name="van Gils J.A."/>
            <person name="Eisen J.A."/>
            <person name="Petersen J.M."/>
            <person name="Yuen B."/>
        </authorList>
    </citation>
    <scope>NUCLEOTIDE SEQUENCE</scope>
    <source>
        <strain evidence="4">MAGL173</strain>
    </source>
</reference>
<sequence length="882" mass="94396">MNRLSFQMLSIVVLVLLSNSVAIGADFKIEKALWKVEKSLLIVKATADKGQRLRIENAYDSAQVLKESKLRKETVTTRVRSPEQLPCRIRVVNVTTGRELEQDVKSSNTEQIPQGCYPTGPSEPPVNKAPVADAGIDQLHQLQAGQTSIKVTLDGSGSTDPDGKVTDFIWTGSPDPADVVSPSITLSEGTHKLSLVVVDDQGESSVSDRVLITVEAAPVEPPADNEVPVADAGADQTHQLKVGQSSMTVNLDGNGSMDPDGSVASYRWDGSPNPADKASPSVSLSEGSYEFTLMVTDDQGAMSVSDTVWITVNAATTEPPQTAAEAHASIVIYEGPSTCISCHEDQAVAMHGSVHYQQSGDTINLTNDVTPFSSSGLPRAGERGDGAIGINTYCGSHLNSPRFTCAGCHVGNGRFPNSELPLDKTERQAELSNIDCLMCHQDSYKRFPNGDFEPLEIVEMGADGKPDPSLPPIVRTGSQGIPVVDPVTLDFEFEPADANSTLVDLGGSPMMQDRVSAAQSVHATTRKSCLSCHAKAGGGDGTKRGDLSSALIDPAPSIDIHMSSSGENLSCADCHDAGGHRVKGRGLDLRPNDVAEHFTCESCHDKPHGDYSNRNGSSRDKHATRVACQTCHIPTYAKGVPTETNRDWEDPHFSAAACNGRGGWLPREDKALNLTPTYHWFDGTSQVYVLGEDLADYPVTVLEDGSDAITLGQPNGWVNTQNAKIYPMKEHTSKSAVHDASNSLIAHSTFEFFRTGSFDTAVQSALEQTGQSGDSYSVKMVHTFQTLNHGVEDSSAALECGACHASLSGGPLRMDLANDLGYGMKGNEAEVCTQCHENKGSMSFTKVHEKHVKDKGIDCSTCHEFSRPERGLNANVAKFVED</sequence>
<proteinExistence type="predicted"/>
<organism evidence="4 5">
    <name type="scientific">Candidatus Thiodiazotropha lotti</name>
    <dbReference type="NCBI Taxonomy" id="2792787"/>
    <lineage>
        <taxon>Bacteria</taxon>
        <taxon>Pseudomonadati</taxon>
        <taxon>Pseudomonadota</taxon>
        <taxon>Gammaproteobacteria</taxon>
        <taxon>Chromatiales</taxon>
        <taxon>Sedimenticolaceae</taxon>
        <taxon>Candidatus Thiodiazotropha</taxon>
    </lineage>
</organism>
<dbReference type="InterPro" id="IPR036280">
    <property type="entry name" value="Multihaem_cyt_sf"/>
</dbReference>
<dbReference type="Proteomes" id="UP000886687">
    <property type="component" value="Unassembled WGS sequence"/>
</dbReference>
<dbReference type="SUPFAM" id="SSF49299">
    <property type="entry name" value="PKD domain"/>
    <property type="match status" value="2"/>
</dbReference>
<evidence type="ECO:0000313" key="4">
    <source>
        <dbReference type="EMBL" id="MCG7941073.1"/>
    </source>
</evidence>
<protein>
    <submittedName>
        <fullName evidence="4">PKD domain-containing protein</fullName>
    </submittedName>
</protein>
<evidence type="ECO:0000313" key="5">
    <source>
        <dbReference type="Proteomes" id="UP000886687"/>
    </source>
</evidence>
<comment type="caution">
    <text evidence="4">The sequence shown here is derived from an EMBL/GenBank/DDBJ whole genome shotgun (WGS) entry which is preliminary data.</text>
</comment>
<accession>A0A9E4N224</accession>
<dbReference type="EMBL" id="JAEPDI010000020">
    <property type="protein sequence ID" value="MCG7941073.1"/>
    <property type="molecule type" value="Genomic_DNA"/>
</dbReference>
<dbReference type="Pfam" id="PF11783">
    <property type="entry name" value="Cytochrome_cB"/>
    <property type="match status" value="1"/>
</dbReference>
<name>A0A9E4N224_9GAMM</name>
<dbReference type="InterPro" id="IPR024673">
    <property type="entry name" value="Octahem_Cyt_c"/>
</dbReference>
<keyword evidence="1" id="KW-0732">Signal</keyword>
<gene>
    <name evidence="4" type="ORF">JAZ04_19750</name>
</gene>
<dbReference type="InterPro" id="IPR013783">
    <property type="entry name" value="Ig-like_fold"/>
</dbReference>
<evidence type="ECO:0000259" key="3">
    <source>
        <dbReference type="SMART" id="SM00089"/>
    </source>
</evidence>
<dbReference type="AlphaFoldDB" id="A0A9E4N224"/>
<dbReference type="PANTHER" id="PTHR35038">
    <property type="entry name" value="DISSIMILATORY SULFITE REDUCTASE SIRA"/>
    <property type="match status" value="1"/>
</dbReference>
<dbReference type="SMART" id="SM00089">
    <property type="entry name" value="PKD"/>
    <property type="match status" value="2"/>
</dbReference>